<evidence type="ECO:0000313" key="1">
    <source>
        <dbReference type="EMBL" id="APR04889.1"/>
    </source>
</evidence>
<dbReference type="EMBL" id="CP018839">
    <property type="protein sequence ID" value="APR04889.1"/>
    <property type="molecule type" value="Genomic_DNA"/>
</dbReference>
<dbReference type="KEGG" id="tcl:Tchl_2043"/>
<protein>
    <submittedName>
        <fullName evidence="1">3-hydroxyacyl-CoA dehydrogenase</fullName>
        <ecNumber evidence="1">1.1.1.35</ecNumber>
    </submittedName>
</protein>
<dbReference type="SUPFAM" id="SSF54637">
    <property type="entry name" value="Thioesterase/thiol ester dehydrase-isomerase"/>
    <property type="match status" value="1"/>
</dbReference>
<keyword evidence="1" id="KW-0560">Oxidoreductase</keyword>
<dbReference type="CDD" id="cd00586">
    <property type="entry name" value="4HBT"/>
    <property type="match status" value="1"/>
</dbReference>
<dbReference type="Proteomes" id="UP000185739">
    <property type="component" value="Chromosome"/>
</dbReference>
<dbReference type="Gene3D" id="3.10.129.10">
    <property type="entry name" value="Hotdog Thioesterase"/>
    <property type="match status" value="1"/>
</dbReference>
<dbReference type="EC" id="1.1.1.35" evidence="1"/>
<dbReference type="RefSeq" id="WP_075148313.1">
    <property type="nucleotide sequence ID" value="NZ_CP018839.1"/>
</dbReference>
<organism evidence="1 2">
    <name type="scientific">Thauera chlorobenzoica</name>
    <dbReference type="NCBI Taxonomy" id="96773"/>
    <lineage>
        <taxon>Bacteria</taxon>
        <taxon>Pseudomonadati</taxon>
        <taxon>Pseudomonadota</taxon>
        <taxon>Betaproteobacteria</taxon>
        <taxon>Rhodocyclales</taxon>
        <taxon>Zoogloeaceae</taxon>
        <taxon>Thauera</taxon>
    </lineage>
</organism>
<gene>
    <name evidence="1" type="ORF">Tchl_2043</name>
</gene>
<dbReference type="PANTHER" id="PTHR31793:SF2">
    <property type="entry name" value="BLR1345 PROTEIN"/>
    <property type="match status" value="1"/>
</dbReference>
<dbReference type="Pfam" id="PF13279">
    <property type="entry name" value="4HBT_2"/>
    <property type="match status" value="1"/>
</dbReference>
<dbReference type="InterPro" id="IPR029069">
    <property type="entry name" value="HotDog_dom_sf"/>
</dbReference>
<dbReference type="OrthoDB" id="6117985at2"/>
<sequence>MNAAANCPETGFTLRGRVRGDWIDYNGHMNVAYYVLAFDQATDAFLDVLGLDADYRARCRHTTFVLEMHVNYVREIGRDQPYVIGTRVLDADHKRVHLFHEMRHETEGWLAATNELMVMHIDMEARRGADFPPEVQARVDAWLAAQGALPRPDQAGSMIGIRR</sequence>
<proteinExistence type="predicted"/>
<dbReference type="AlphaFoldDB" id="A0A1H5SD16"/>
<dbReference type="InterPro" id="IPR050563">
    <property type="entry name" value="4-hydroxybenzoyl-CoA_TE"/>
</dbReference>
<reference evidence="1 2" key="1">
    <citation type="submission" date="2016-12" db="EMBL/GenBank/DDBJ databases">
        <title>Complete genome sequence of Thauera chlorobenzoica, a Betaproteobacterium degrading haloaromatics anaerobically to CO2 and halides.</title>
        <authorList>
            <person name="Goris T."/>
            <person name="Mergelsberg M."/>
            <person name="Boll M."/>
        </authorList>
    </citation>
    <scope>NUCLEOTIDE SEQUENCE [LARGE SCALE GENOMIC DNA]</scope>
    <source>
        <strain evidence="1 2">3CB1</strain>
    </source>
</reference>
<dbReference type="PANTHER" id="PTHR31793">
    <property type="entry name" value="4-HYDROXYBENZOYL-COA THIOESTERASE FAMILY MEMBER"/>
    <property type="match status" value="1"/>
</dbReference>
<dbReference type="STRING" id="96773.Tchl_2043"/>
<name>A0A1H5SD16_9RHOO</name>
<dbReference type="GO" id="GO:0003857">
    <property type="term" value="F:(3S)-3-hydroxyacyl-CoA dehydrogenase (NAD+) activity"/>
    <property type="evidence" value="ECO:0007669"/>
    <property type="project" value="UniProtKB-EC"/>
</dbReference>
<keyword evidence="2" id="KW-1185">Reference proteome</keyword>
<accession>A0A1H5SD16</accession>
<dbReference type="GO" id="GO:0047617">
    <property type="term" value="F:fatty acyl-CoA hydrolase activity"/>
    <property type="evidence" value="ECO:0007669"/>
    <property type="project" value="TreeGrafter"/>
</dbReference>
<evidence type="ECO:0000313" key="2">
    <source>
        <dbReference type="Proteomes" id="UP000185739"/>
    </source>
</evidence>